<dbReference type="Proteomes" id="UP000035763">
    <property type="component" value="Unassembled WGS sequence"/>
</dbReference>
<dbReference type="InterPro" id="IPR005183">
    <property type="entry name" value="DUF305_CopM-like"/>
</dbReference>
<protein>
    <submittedName>
        <fullName evidence="3">Lipoprotein</fullName>
    </submittedName>
</protein>
<dbReference type="AlphaFoldDB" id="W6K264"/>
<organism evidence="3 4">
    <name type="scientific">Nostocoides australiense Ben110</name>
    <dbReference type="NCBI Taxonomy" id="1193182"/>
    <lineage>
        <taxon>Bacteria</taxon>
        <taxon>Bacillati</taxon>
        <taxon>Actinomycetota</taxon>
        <taxon>Actinomycetes</taxon>
        <taxon>Micrococcales</taxon>
        <taxon>Intrasporangiaceae</taxon>
        <taxon>Nostocoides</taxon>
    </lineage>
</organism>
<keyword evidence="1" id="KW-0732">Signal</keyword>
<name>W6K264_9MICO</name>
<proteinExistence type="predicted"/>
<dbReference type="PANTHER" id="PTHR36933:SF1">
    <property type="entry name" value="SLL0788 PROTEIN"/>
    <property type="match status" value="1"/>
</dbReference>
<dbReference type="PROSITE" id="PS51257">
    <property type="entry name" value="PROKAR_LIPOPROTEIN"/>
    <property type="match status" value="1"/>
</dbReference>
<accession>W6K264</accession>
<evidence type="ECO:0000259" key="2">
    <source>
        <dbReference type="Pfam" id="PF03713"/>
    </source>
</evidence>
<gene>
    <name evidence="3" type="ORF">BN11_520020</name>
</gene>
<sequence length="198" mass="21221">MKKLVGLVALLLTALLLTACGNDSTSNDDAGSGDTSSEAAFNDADVTFAQGMIPHHQQAVEMAQMAEDRAESPELKQLASEIEAAQAPEIEQLTSWLEDWDAEVPSDSMGHGDMGHGDSSSDMSGMMTGEDMGMLEDANGMDFDRMFLTMMIEHHEGAVEMAQTEVADGENPDAIAMAEQIISTQEAEIEQMKGMLDS</sequence>
<dbReference type="STRING" id="1193182.BN11_520020"/>
<dbReference type="EMBL" id="CAJA01000468">
    <property type="protein sequence ID" value="CCH75145.1"/>
    <property type="molecule type" value="Genomic_DNA"/>
</dbReference>
<evidence type="ECO:0000313" key="4">
    <source>
        <dbReference type="Proteomes" id="UP000035763"/>
    </source>
</evidence>
<keyword evidence="3" id="KW-0449">Lipoprotein</keyword>
<dbReference type="InterPro" id="IPR012347">
    <property type="entry name" value="Ferritin-like"/>
</dbReference>
<reference evidence="3 4" key="1">
    <citation type="journal article" date="2013" name="ISME J.">
        <title>A metabolic model for members of the genus Tetrasphaera involved in enhanced biological phosphorus removal.</title>
        <authorList>
            <person name="Kristiansen R."/>
            <person name="Nguyen H.T.T."/>
            <person name="Saunders A.M."/>
            <person name="Nielsen J.L."/>
            <person name="Wimmer R."/>
            <person name="Le V.Q."/>
            <person name="McIlroy S.J."/>
            <person name="Petrovski S."/>
            <person name="Seviour R.J."/>
            <person name="Calteau A."/>
            <person name="Nielsen K.L."/>
            <person name="Nielsen P.H."/>
        </authorList>
    </citation>
    <scope>NUCLEOTIDE SEQUENCE [LARGE SCALE GENOMIC DNA]</scope>
    <source>
        <strain evidence="3 4">Ben110</strain>
    </source>
</reference>
<feature type="signal peptide" evidence="1">
    <location>
        <begin position="1"/>
        <end position="19"/>
    </location>
</feature>
<feature type="chain" id="PRO_5038368027" evidence="1">
    <location>
        <begin position="20"/>
        <end position="198"/>
    </location>
</feature>
<keyword evidence="4" id="KW-1185">Reference proteome</keyword>
<evidence type="ECO:0000313" key="3">
    <source>
        <dbReference type="EMBL" id="CCH75145.1"/>
    </source>
</evidence>
<feature type="domain" description="DUF305" evidence="2">
    <location>
        <begin position="45"/>
        <end position="196"/>
    </location>
</feature>
<dbReference type="PANTHER" id="PTHR36933">
    <property type="entry name" value="SLL0788 PROTEIN"/>
    <property type="match status" value="1"/>
</dbReference>
<dbReference type="Pfam" id="PF03713">
    <property type="entry name" value="DUF305"/>
    <property type="match status" value="1"/>
</dbReference>
<evidence type="ECO:0000256" key="1">
    <source>
        <dbReference type="SAM" id="SignalP"/>
    </source>
</evidence>
<dbReference type="Gene3D" id="1.20.1260.10">
    <property type="match status" value="1"/>
</dbReference>
<dbReference type="RefSeq" id="WP_201329220.1">
    <property type="nucleotide sequence ID" value="NZ_HG764815.1"/>
</dbReference>
<comment type="caution">
    <text evidence="3">The sequence shown here is derived from an EMBL/GenBank/DDBJ whole genome shotgun (WGS) entry which is preliminary data.</text>
</comment>